<dbReference type="PROSITE" id="PS50102">
    <property type="entry name" value="RRM"/>
    <property type="match status" value="2"/>
</dbReference>
<feature type="domain" description="RRM" evidence="5">
    <location>
        <begin position="370"/>
        <end position="451"/>
    </location>
</feature>
<keyword evidence="1" id="KW-0677">Repeat</keyword>
<evidence type="ECO:0000256" key="2">
    <source>
        <dbReference type="ARBA" id="ARBA00022884"/>
    </source>
</evidence>
<accession>A0ABR2YNG7</accession>
<evidence type="ECO:0000313" key="7">
    <source>
        <dbReference type="Proteomes" id="UP001491310"/>
    </source>
</evidence>
<feature type="region of interest" description="Disordered" evidence="4">
    <location>
        <begin position="624"/>
        <end position="692"/>
    </location>
</feature>
<sequence length="961" mass="100017">MQRRQGGDDEFDVECQDEEMNRNVGEEEPDYPEDDAGDQALEFTGASQEDAEPATGDANGADITEETGKDKDQVQHEETGPATQNGDAQKGAKASQKVKKQSEPSPPQEWELFGEIPTNMLPCPLIKVVNVPGKNVPDITEDSLRDLLEAQGLSVHSVAFDSPGASETKRFAYVRLTPPTPQWLAKSEPAAEEAAKETEGEEERKEGDDDRGRSSKKRGRGAGGGGGASIDSQADAAVRKLNAVEPKLELAGQTLQFLAHREQVTLFIGNLTEEWQDVDRLQEDLSQHGRVERAFIAHNAQGESKNYAIVEFAVPYMALKAKRALDDVEASMRPDTSRRAEREAGGRVEQVKLLRSEFAAIKSVQSQFSRTLFVSNLPNRYKDVRDLRTIFEAFGGISDINIPVNQMTQHSRGFAFVEYKRSTFADAAYRKFCADPEHPTLGKLLVSFANPAKPTGDRGDRDRDRDRDRGRRDQRSDRGSRRSPSRVDGGDRRGGGGARSFGGGGGGGGFNRGGGAGRPGGGFGGPMGGRGGPPLGGPGGFGGPGGGPGMRGGRGPGGPGFGMGNEFAGGPPLGMGGPEPFVQQQMQMAQMQQIQMQRQVQAQVQRQMQAQQSALQAQLRAAQQAAQQAQQQAEQFQRAATQAQAKAAAEAEARKRAEDEARRAAARIRSPATNSTAFKRQPPVLKGGRGGGRMGAGNTAGYQAGMDTAGAVAAGGYGTDASTAAAYGPQAGYGDVTGQAAGYGDASQAASAATYAQASQGYGQAGYGAQTAYGDQSGYAAYGADRQDPAAATAAYAGYQGYGQTADTTGYGQGAADASNYGNYTSGYGTTTSTGYGQDATAASAAYSGGYGTGAAAGATAGYGSQGYDASGGYGAAAYGAQAGGYGQQAGYGTEQATGAGYGAQAAGYGQQPAQAGYGAVGQKRDASGYDAATAAQYGYAGTYGNYGAQSGGNNPKRSRF</sequence>
<feature type="region of interest" description="Disordered" evidence="4">
    <location>
        <begin position="446"/>
        <end position="580"/>
    </location>
</feature>
<keyword evidence="7" id="KW-1185">Reference proteome</keyword>
<dbReference type="Pfam" id="PF00076">
    <property type="entry name" value="RRM_1"/>
    <property type="match status" value="2"/>
</dbReference>
<dbReference type="EMBL" id="JALJOT010000008">
    <property type="protein sequence ID" value="KAK9908145.1"/>
    <property type="molecule type" value="Genomic_DNA"/>
</dbReference>
<dbReference type="InterPro" id="IPR000504">
    <property type="entry name" value="RRM_dom"/>
</dbReference>
<feature type="domain" description="RRM" evidence="5">
    <location>
        <begin position="264"/>
        <end position="356"/>
    </location>
</feature>
<evidence type="ECO:0000256" key="1">
    <source>
        <dbReference type="ARBA" id="ARBA00022737"/>
    </source>
</evidence>
<dbReference type="Proteomes" id="UP001491310">
    <property type="component" value="Unassembled WGS sequence"/>
</dbReference>
<feature type="compositionally biased region" description="Basic and acidic residues" evidence="4">
    <location>
        <begin position="455"/>
        <end position="480"/>
    </location>
</feature>
<keyword evidence="2 3" id="KW-0694">RNA-binding</keyword>
<organism evidence="6 7">
    <name type="scientific">Coccomyxa subellipsoidea</name>
    <dbReference type="NCBI Taxonomy" id="248742"/>
    <lineage>
        <taxon>Eukaryota</taxon>
        <taxon>Viridiplantae</taxon>
        <taxon>Chlorophyta</taxon>
        <taxon>core chlorophytes</taxon>
        <taxon>Trebouxiophyceae</taxon>
        <taxon>Trebouxiophyceae incertae sedis</taxon>
        <taxon>Coccomyxaceae</taxon>
        <taxon>Coccomyxa</taxon>
    </lineage>
</organism>
<feature type="compositionally biased region" description="Basic and acidic residues" evidence="4">
    <location>
        <begin position="66"/>
        <end position="79"/>
    </location>
</feature>
<feature type="compositionally biased region" description="Basic and acidic residues" evidence="4">
    <location>
        <begin position="193"/>
        <end position="213"/>
    </location>
</feature>
<evidence type="ECO:0000256" key="3">
    <source>
        <dbReference type="PROSITE-ProRule" id="PRU00176"/>
    </source>
</evidence>
<dbReference type="InterPro" id="IPR035979">
    <property type="entry name" value="RBD_domain_sf"/>
</dbReference>
<evidence type="ECO:0000259" key="5">
    <source>
        <dbReference type="PROSITE" id="PS50102"/>
    </source>
</evidence>
<feature type="compositionally biased region" description="Gly residues" evidence="4">
    <location>
        <begin position="495"/>
        <end position="563"/>
    </location>
</feature>
<dbReference type="Gene3D" id="3.30.70.330">
    <property type="match status" value="2"/>
</dbReference>
<dbReference type="InterPro" id="IPR012677">
    <property type="entry name" value="Nucleotide-bd_a/b_plait_sf"/>
</dbReference>
<protein>
    <recommendedName>
        <fullName evidence="5">RRM domain-containing protein</fullName>
    </recommendedName>
</protein>
<feature type="compositionally biased region" description="Low complexity" evidence="4">
    <location>
        <begin position="624"/>
        <end position="648"/>
    </location>
</feature>
<feature type="region of interest" description="Disordered" evidence="4">
    <location>
        <begin position="1"/>
        <end position="115"/>
    </location>
</feature>
<comment type="caution">
    <text evidence="6">The sequence shown here is derived from an EMBL/GenBank/DDBJ whole genome shotgun (WGS) entry which is preliminary data.</text>
</comment>
<feature type="compositionally biased region" description="Basic and acidic residues" evidence="4">
    <location>
        <begin position="649"/>
        <end position="663"/>
    </location>
</feature>
<evidence type="ECO:0000313" key="6">
    <source>
        <dbReference type="EMBL" id="KAK9908145.1"/>
    </source>
</evidence>
<dbReference type="PANTHER" id="PTHR24012">
    <property type="entry name" value="RNA BINDING PROTEIN"/>
    <property type="match status" value="1"/>
</dbReference>
<dbReference type="CDD" id="cd00590">
    <property type="entry name" value="RRM_SF"/>
    <property type="match status" value="1"/>
</dbReference>
<reference evidence="6 7" key="1">
    <citation type="journal article" date="2024" name="Nat. Commun.">
        <title>Phylogenomics reveals the evolutionary origins of lichenization in chlorophyte algae.</title>
        <authorList>
            <person name="Puginier C."/>
            <person name="Libourel C."/>
            <person name="Otte J."/>
            <person name="Skaloud P."/>
            <person name="Haon M."/>
            <person name="Grisel S."/>
            <person name="Petersen M."/>
            <person name="Berrin J.G."/>
            <person name="Delaux P.M."/>
            <person name="Dal Grande F."/>
            <person name="Keller J."/>
        </authorList>
    </citation>
    <scope>NUCLEOTIDE SEQUENCE [LARGE SCALE GENOMIC DNA]</scope>
    <source>
        <strain evidence="6 7">SAG 216-7</strain>
    </source>
</reference>
<evidence type="ECO:0000256" key="4">
    <source>
        <dbReference type="SAM" id="MobiDB-lite"/>
    </source>
</evidence>
<dbReference type="SMART" id="SM00360">
    <property type="entry name" value="RRM"/>
    <property type="match status" value="2"/>
</dbReference>
<dbReference type="SUPFAM" id="SSF54928">
    <property type="entry name" value="RNA-binding domain, RBD"/>
    <property type="match status" value="1"/>
</dbReference>
<feature type="region of interest" description="Disordered" evidence="4">
    <location>
        <begin position="182"/>
        <end position="231"/>
    </location>
</feature>
<feature type="compositionally biased region" description="Acidic residues" evidence="4">
    <location>
        <begin position="26"/>
        <end position="37"/>
    </location>
</feature>
<gene>
    <name evidence="6" type="ORF">WJX75_003289</name>
</gene>
<feature type="compositionally biased region" description="Acidic residues" evidence="4">
    <location>
        <begin position="8"/>
        <end position="18"/>
    </location>
</feature>
<proteinExistence type="predicted"/>
<name>A0ABR2YNG7_9CHLO</name>